<dbReference type="EMBL" id="JACYTP010000007">
    <property type="protein sequence ID" value="MBD8513456.1"/>
    <property type="molecule type" value="Genomic_DNA"/>
</dbReference>
<sequence length="381" mass="41307">MRKQQQLVAFVLTDASRHSLNLIGEQLPDVVMTVREGDMQAACDYCLNQGAPDVLIVDAGDCGKLESDLSGLAQCCPPTMKLVVLGQRQDLNVYRRLMQLGVSDYHATPLDADALRLSLLAMVDRPATAPLRRGRVIAVVGSGGGVGTSTVAANLAWLLADEHHQHVALVDLNTYHSQHPILLGVDYEHIQHSIFTEAERLDDTLLSHAAHQVSERLHLFYNQDGVQDSPAQLSQEVISSVAMVAGHYSTVVVDVPDLRDPAWRALAAQADLCLILHDSSLSAMRLLNKWQFRQASTHQRRLLVANQCRTKTSRVPEAEMAQASGLQTLMTLPFDAAAVVKSEQSGQPVVCVGGKLAKQLRKLTQTVISGGASIAVKRSAA</sequence>
<reference evidence="3 4" key="1">
    <citation type="submission" date="2020-09" db="EMBL/GenBank/DDBJ databases">
        <title>Photobacterium sp. CAU 1568 isolated from sand of Sido Beach.</title>
        <authorList>
            <person name="Kim W."/>
        </authorList>
    </citation>
    <scope>NUCLEOTIDE SEQUENCE [LARGE SCALE GENOMIC DNA]</scope>
    <source>
        <strain evidence="3 4">CAU 1568</strain>
    </source>
</reference>
<dbReference type="Gene3D" id="3.40.50.300">
    <property type="entry name" value="P-loop containing nucleotide triphosphate hydrolases"/>
    <property type="match status" value="1"/>
</dbReference>
<evidence type="ECO:0000256" key="2">
    <source>
        <dbReference type="ARBA" id="ARBA00022840"/>
    </source>
</evidence>
<dbReference type="PANTHER" id="PTHR43384:SF13">
    <property type="entry name" value="SLR0110 PROTEIN"/>
    <property type="match status" value="1"/>
</dbReference>
<keyword evidence="1" id="KW-0547">Nucleotide-binding</keyword>
<dbReference type="InterPro" id="IPR033756">
    <property type="entry name" value="YlxH/NBP35"/>
</dbReference>
<proteinExistence type="predicted"/>
<keyword evidence="2" id="KW-0067">ATP-binding</keyword>
<name>A0ABR9BPS1_9GAMM</name>
<accession>A0ABR9BPS1</accession>
<organism evidence="3 4">
    <name type="scientific">Photobacterium arenosum</name>
    <dbReference type="NCBI Taxonomy" id="2774143"/>
    <lineage>
        <taxon>Bacteria</taxon>
        <taxon>Pseudomonadati</taxon>
        <taxon>Pseudomonadota</taxon>
        <taxon>Gammaproteobacteria</taxon>
        <taxon>Vibrionales</taxon>
        <taxon>Vibrionaceae</taxon>
        <taxon>Photobacterium</taxon>
    </lineage>
</organism>
<evidence type="ECO:0000313" key="3">
    <source>
        <dbReference type="EMBL" id="MBD8513456.1"/>
    </source>
</evidence>
<evidence type="ECO:0000313" key="4">
    <source>
        <dbReference type="Proteomes" id="UP000649768"/>
    </source>
</evidence>
<dbReference type="Proteomes" id="UP000649768">
    <property type="component" value="Unassembled WGS sequence"/>
</dbReference>
<dbReference type="PANTHER" id="PTHR43384">
    <property type="entry name" value="SEPTUM SITE-DETERMINING PROTEIN MIND HOMOLOG, CHLOROPLASTIC-RELATED"/>
    <property type="match status" value="1"/>
</dbReference>
<dbReference type="InterPro" id="IPR027417">
    <property type="entry name" value="P-loop_NTPase"/>
</dbReference>
<evidence type="ECO:0000256" key="1">
    <source>
        <dbReference type="ARBA" id="ARBA00022741"/>
    </source>
</evidence>
<protein>
    <submittedName>
        <fullName evidence="3">P-loop NTPase</fullName>
    </submittedName>
</protein>
<dbReference type="Gene3D" id="3.40.50.2300">
    <property type="match status" value="1"/>
</dbReference>
<gene>
    <name evidence="3" type="ORF">IFO68_12320</name>
</gene>
<comment type="caution">
    <text evidence="3">The sequence shown here is derived from an EMBL/GenBank/DDBJ whole genome shotgun (WGS) entry which is preliminary data.</text>
</comment>
<dbReference type="SUPFAM" id="SSF52540">
    <property type="entry name" value="P-loop containing nucleoside triphosphate hydrolases"/>
    <property type="match status" value="1"/>
</dbReference>
<dbReference type="RefSeq" id="WP_192016149.1">
    <property type="nucleotide sequence ID" value="NZ_JACYTP010000007.1"/>
</dbReference>
<keyword evidence="4" id="KW-1185">Reference proteome</keyword>
<dbReference type="Pfam" id="PF10609">
    <property type="entry name" value="ParA"/>
    <property type="match status" value="1"/>
</dbReference>
<dbReference type="InterPro" id="IPR050625">
    <property type="entry name" value="ParA/MinD_ATPase"/>
</dbReference>